<evidence type="ECO:0000313" key="3">
    <source>
        <dbReference type="EMBL" id="KAK8484849.1"/>
    </source>
</evidence>
<dbReference type="EMBL" id="JBBPBN010000531">
    <property type="protein sequence ID" value="KAK8484849.1"/>
    <property type="molecule type" value="Genomic_DNA"/>
</dbReference>
<dbReference type="InterPro" id="IPR050587">
    <property type="entry name" value="GNT1/Glycosyltrans_8"/>
</dbReference>
<dbReference type="InterPro" id="IPR029044">
    <property type="entry name" value="Nucleotide-diphossugar_trans"/>
</dbReference>
<keyword evidence="2" id="KW-0464">Manganese</keyword>
<evidence type="ECO:0000256" key="1">
    <source>
        <dbReference type="ARBA" id="ARBA00022676"/>
    </source>
</evidence>
<dbReference type="SUPFAM" id="SSF53448">
    <property type="entry name" value="Nucleotide-diphospho-sugar transferases"/>
    <property type="match status" value="1"/>
</dbReference>
<keyword evidence="1" id="KW-0808">Transferase</keyword>
<keyword evidence="1" id="KW-0328">Glycosyltransferase</keyword>
<dbReference type="Gene3D" id="3.90.550.10">
    <property type="entry name" value="Spore Coat Polysaccharide Biosynthesis Protein SpsA, Chain A"/>
    <property type="match status" value="1"/>
</dbReference>
<sequence>MFVYEPSLAIYNDLLTTLKVTPPTPFAEQNYLNMFLRDIYRPIPWIYNLVMAMLWRHPENVDPEKAKVCAAGSKPWRFTGKGRD</sequence>
<name>A0ABR1ZW03_9ROSI</name>
<evidence type="ECO:0008006" key="5">
    <source>
        <dbReference type="Google" id="ProtNLM"/>
    </source>
</evidence>
<organism evidence="3 4">
    <name type="scientific">Hibiscus sabdariffa</name>
    <name type="common">roselle</name>
    <dbReference type="NCBI Taxonomy" id="183260"/>
    <lineage>
        <taxon>Eukaryota</taxon>
        <taxon>Viridiplantae</taxon>
        <taxon>Streptophyta</taxon>
        <taxon>Embryophyta</taxon>
        <taxon>Tracheophyta</taxon>
        <taxon>Spermatophyta</taxon>
        <taxon>Magnoliopsida</taxon>
        <taxon>eudicotyledons</taxon>
        <taxon>Gunneridae</taxon>
        <taxon>Pentapetalae</taxon>
        <taxon>rosids</taxon>
        <taxon>malvids</taxon>
        <taxon>Malvales</taxon>
        <taxon>Malvaceae</taxon>
        <taxon>Malvoideae</taxon>
        <taxon>Hibiscus</taxon>
    </lineage>
</organism>
<accession>A0ABR1ZW03</accession>
<protein>
    <recommendedName>
        <fullName evidence="5">Hexosyltransferase</fullName>
    </recommendedName>
</protein>
<evidence type="ECO:0000313" key="4">
    <source>
        <dbReference type="Proteomes" id="UP001396334"/>
    </source>
</evidence>
<reference evidence="3 4" key="1">
    <citation type="journal article" date="2024" name="G3 (Bethesda)">
        <title>Genome assembly of Hibiscus sabdariffa L. provides insights into metabolisms of medicinal natural products.</title>
        <authorList>
            <person name="Kim T."/>
        </authorList>
    </citation>
    <scope>NUCLEOTIDE SEQUENCE [LARGE SCALE GENOMIC DNA]</scope>
    <source>
        <strain evidence="3">TK-2024</strain>
        <tissue evidence="3">Old leaves</tissue>
    </source>
</reference>
<comment type="caution">
    <text evidence="3">The sequence shown here is derived from an EMBL/GenBank/DDBJ whole genome shotgun (WGS) entry which is preliminary data.</text>
</comment>
<keyword evidence="4" id="KW-1185">Reference proteome</keyword>
<evidence type="ECO:0000256" key="2">
    <source>
        <dbReference type="ARBA" id="ARBA00023211"/>
    </source>
</evidence>
<proteinExistence type="predicted"/>
<dbReference type="Proteomes" id="UP001396334">
    <property type="component" value="Unassembled WGS sequence"/>
</dbReference>
<gene>
    <name evidence="3" type="ORF">V6N11_057079</name>
</gene>
<dbReference type="PANTHER" id="PTHR11183">
    <property type="entry name" value="GLYCOGENIN SUBFAMILY MEMBER"/>
    <property type="match status" value="1"/>
</dbReference>